<dbReference type="AlphaFoldDB" id="A0A402B1T2"/>
<keyword evidence="5" id="KW-0804">Transcription</keyword>
<dbReference type="PANTHER" id="PTHR43133">
    <property type="entry name" value="RNA POLYMERASE ECF-TYPE SIGMA FACTO"/>
    <property type="match status" value="1"/>
</dbReference>
<dbReference type="GO" id="GO:0016987">
    <property type="term" value="F:sigma factor activity"/>
    <property type="evidence" value="ECO:0007669"/>
    <property type="project" value="UniProtKB-KW"/>
</dbReference>
<evidence type="ECO:0000259" key="7">
    <source>
        <dbReference type="Pfam" id="PF04545"/>
    </source>
</evidence>
<feature type="domain" description="RNA polymerase sigma-70 region 2" evidence="6">
    <location>
        <begin position="34"/>
        <end position="97"/>
    </location>
</feature>
<dbReference type="GO" id="GO:0006352">
    <property type="term" value="P:DNA-templated transcription initiation"/>
    <property type="evidence" value="ECO:0007669"/>
    <property type="project" value="InterPro"/>
</dbReference>
<dbReference type="InterPro" id="IPR013325">
    <property type="entry name" value="RNA_pol_sigma_r2"/>
</dbReference>
<evidence type="ECO:0000313" key="8">
    <source>
        <dbReference type="EMBL" id="GCE25314.1"/>
    </source>
</evidence>
<dbReference type="NCBIfam" id="TIGR02937">
    <property type="entry name" value="sigma70-ECF"/>
    <property type="match status" value="1"/>
</dbReference>
<keyword evidence="2" id="KW-0805">Transcription regulation</keyword>
<dbReference type="InterPro" id="IPR007630">
    <property type="entry name" value="RNA_pol_sigma70_r4"/>
</dbReference>
<reference evidence="9" key="1">
    <citation type="submission" date="2018-12" db="EMBL/GenBank/DDBJ databases">
        <title>Tengunoibacter tsumagoiensis gen. nov., sp. nov., Dictyobacter kobayashii sp. nov., D. alpinus sp. nov., and D. joshuensis sp. nov. and description of Dictyobacteraceae fam. nov. within the order Ktedonobacterales isolated from Tengu-no-mugimeshi.</title>
        <authorList>
            <person name="Wang C.M."/>
            <person name="Zheng Y."/>
            <person name="Sakai Y."/>
            <person name="Toyoda A."/>
            <person name="Minakuchi Y."/>
            <person name="Abe K."/>
            <person name="Yokota A."/>
            <person name="Yabe S."/>
        </authorList>
    </citation>
    <scope>NUCLEOTIDE SEQUENCE [LARGE SCALE GENOMIC DNA]</scope>
    <source>
        <strain evidence="9">Uno16</strain>
    </source>
</reference>
<feature type="domain" description="RNA polymerase sigma-70 region 4" evidence="7">
    <location>
        <begin position="141"/>
        <end position="187"/>
    </location>
</feature>
<evidence type="ECO:0000256" key="5">
    <source>
        <dbReference type="ARBA" id="ARBA00023163"/>
    </source>
</evidence>
<sequence length="193" mass="22793">MCSYTNIDEKMQESDMRQKLYLDENVDSTIAVVYQQHAPKLITYLRLHLPLREDAEDILVDIFVAAMENQTFSTLEPVQQRQWLWRVAHNKVADYYRLVAHKRHTVTLEEITDSLLDDDELAPEWLAERSEEHTNLQMHVQGLPEIQQKVLHLRFVNGLRCADIARMIGKREGNVRMILSRTLNLLRSIYERH</sequence>
<keyword evidence="9" id="KW-1185">Reference proteome</keyword>
<evidence type="ECO:0000259" key="6">
    <source>
        <dbReference type="Pfam" id="PF04542"/>
    </source>
</evidence>
<comment type="similarity">
    <text evidence="1">Belongs to the sigma-70 factor family. ECF subfamily.</text>
</comment>
<evidence type="ECO:0000256" key="4">
    <source>
        <dbReference type="ARBA" id="ARBA00023125"/>
    </source>
</evidence>
<organism evidence="8 9">
    <name type="scientific">Dictyobacter alpinus</name>
    <dbReference type="NCBI Taxonomy" id="2014873"/>
    <lineage>
        <taxon>Bacteria</taxon>
        <taxon>Bacillati</taxon>
        <taxon>Chloroflexota</taxon>
        <taxon>Ktedonobacteria</taxon>
        <taxon>Ktedonobacterales</taxon>
        <taxon>Dictyobacteraceae</taxon>
        <taxon>Dictyobacter</taxon>
    </lineage>
</organism>
<evidence type="ECO:0000256" key="3">
    <source>
        <dbReference type="ARBA" id="ARBA00023082"/>
    </source>
</evidence>
<dbReference type="Pfam" id="PF04545">
    <property type="entry name" value="Sigma70_r4"/>
    <property type="match status" value="1"/>
</dbReference>
<dbReference type="PANTHER" id="PTHR43133:SF8">
    <property type="entry name" value="RNA POLYMERASE SIGMA FACTOR HI_1459-RELATED"/>
    <property type="match status" value="1"/>
</dbReference>
<protein>
    <submittedName>
        <fullName evidence="8">RNA polymerase subunit sigma</fullName>
    </submittedName>
</protein>
<dbReference type="Gene3D" id="1.10.10.10">
    <property type="entry name" value="Winged helix-like DNA-binding domain superfamily/Winged helix DNA-binding domain"/>
    <property type="match status" value="1"/>
</dbReference>
<evidence type="ECO:0000313" key="9">
    <source>
        <dbReference type="Proteomes" id="UP000287171"/>
    </source>
</evidence>
<name>A0A402B1T2_9CHLR</name>
<proteinExistence type="inferred from homology"/>
<comment type="caution">
    <text evidence="8">The sequence shown here is derived from an EMBL/GenBank/DDBJ whole genome shotgun (WGS) entry which is preliminary data.</text>
</comment>
<dbReference type="Pfam" id="PF04542">
    <property type="entry name" value="Sigma70_r2"/>
    <property type="match status" value="1"/>
</dbReference>
<dbReference type="EMBL" id="BIFT01000001">
    <property type="protein sequence ID" value="GCE25314.1"/>
    <property type="molecule type" value="Genomic_DNA"/>
</dbReference>
<dbReference type="GO" id="GO:0003677">
    <property type="term" value="F:DNA binding"/>
    <property type="evidence" value="ECO:0007669"/>
    <property type="project" value="UniProtKB-KW"/>
</dbReference>
<evidence type="ECO:0000256" key="1">
    <source>
        <dbReference type="ARBA" id="ARBA00010641"/>
    </source>
</evidence>
<accession>A0A402B1T2</accession>
<dbReference type="Proteomes" id="UP000287171">
    <property type="component" value="Unassembled WGS sequence"/>
</dbReference>
<dbReference type="InterPro" id="IPR014284">
    <property type="entry name" value="RNA_pol_sigma-70_dom"/>
</dbReference>
<dbReference type="InterPro" id="IPR007627">
    <property type="entry name" value="RNA_pol_sigma70_r2"/>
</dbReference>
<dbReference type="SUPFAM" id="SSF88659">
    <property type="entry name" value="Sigma3 and sigma4 domains of RNA polymerase sigma factors"/>
    <property type="match status" value="1"/>
</dbReference>
<dbReference type="InterPro" id="IPR036388">
    <property type="entry name" value="WH-like_DNA-bd_sf"/>
</dbReference>
<keyword evidence="3" id="KW-0731">Sigma factor</keyword>
<evidence type="ECO:0000256" key="2">
    <source>
        <dbReference type="ARBA" id="ARBA00023015"/>
    </source>
</evidence>
<dbReference type="InterPro" id="IPR013324">
    <property type="entry name" value="RNA_pol_sigma_r3/r4-like"/>
</dbReference>
<dbReference type="InterPro" id="IPR039425">
    <property type="entry name" value="RNA_pol_sigma-70-like"/>
</dbReference>
<dbReference type="Gene3D" id="1.10.1740.10">
    <property type="match status" value="1"/>
</dbReference>
<dbReference type="SUPFAM" id="SSF88946">
    <property type="entry name" value="Sigma2 domain of RNA polymerase sigma factors"/>
    <property type="match status" value="1"/>
</dbReference>
<gene>
    <name evidence="8" type="ORF">KDA_07980</name>
</gene>
<keyword evidence="4" id="KW-0238">DNA-binding</keyword>